<evidence type="ECO:0000256" key="3">
    <source>
        <dbReference type="ARBA" id="ARBA00023002"/>
    </source>
</evidence>
<reference evidence="6 7" key="1">
    <citation type="submission" date="2018-03" db="EMBL/GenBank/DDBJ databases">
        <title>Genomic Encyclopedia of Type Strains, Phase III (KMG-III): the genomes of soil and plant-associated and newly described type strains.</title>
        <authorList>
            <person name="Whitman W."/>
        </authorList>
    </citation>
    <scope>NUCLEOTIDE SEQUENCE [LARGE SCALE GENOMIC DNA]</scope>
    <source>
        <strain evidence="6 7">CGMCC 4.7125</strain>
    </source>
</reference>
<dbReference type="PANTHER" id="PTHR38011">
    <property type="entry name" value="DIHYDROFOLATE REDUCTASE FAMILY PROTEIN (AFU_ORTHOLOGUE AFUA_8G06820)"/>
    <property type="match status" value="1"/>
</dbReference>
<accession>A0A2T0M3Q7</accession>
<dbReference type="InterPro" id="IPR050765">
    <property type="entry name" value="Riboflavin_Biosynth_HTPR"/>
</dbReference>
<evidence type="ECO:0000259" key="5">
    <source>
        <dbReference type="Pfam" id="PF01872"/>
    </source>
</evidence>
<feature type="region of interest" description="Disordered" evidence="4">
    <location>
        <begin position="1"/>
        <end position="20"/>
    </location>
</feature>
<keyword evidence="7" id="KW-1185">Reference proteome</keyword>
<evidence type="ECO:0000256" key="2">
    <source>
        <dbReference type="ARBA" id="ARBA00022857"/>
    </source>
</evidence>
<dbReference type="AlphaFoldDB" id="A0A2T0M3Q7"/>
<dbReference type="GO" id="GO:0009231">
    <property type="term" value="P:riboflavin biosynthetic process"/>
    <property type="evidence" value="ECO:0007669"/>
    <property type="project" value="InterPro"/>
</dbReference>
<comment type="caution">
    <text evidence="6">The sequence shown here is derived from an EMBL/GenBank/DDBJ whole genome shotgun (WGS) entry which is preliminary data.</text>
</comment>
<dbReference type="InterPro" id="IPR002734">
    <property type="entry name" value="RibDG_C"/>
</dbReference>
<proteinExistence type="predicted"/>
<dbReference type="PANTHER" id="PTHR38011:SF7">
    <property type="entry name" value="2,5-DIAMINO-6-RIBOSYLAMINO-4(3H)-PYRIMIDINONE 5'-PHOSPHATE REDUCTASE"/>
    <property type="match status" value="1"/>
</dbReference>
<evidence type="ECO:0000256" key="4">
    <source>
        <dbReference type="SAM" id="MobiDB-lite"/>
    </source>
</evidence>
<feature type="domain" description="Bacterial bifunctional deaminase-reductase C-terminal" evidence="5">
    <location>
        <begin position="35"/>
        <end position="238"/>
    </location>
</feature>
<dbReference type="InterPro" id="IPR024072">
    <property type="entry name" value="DHFR-like_dom_sf"/>
</dbReference>
<dbReference type="Pfam" id="PF01872">
    <property type="entry name" value="RibD_C"/>
    <property type="match status" value="1"/>
</dbReference>
<dbReference type="GO" id="GO:0008703">
    <property type="term" value="F:5-amino-6-(5-phosphoribosylamino)uracil reductase activity"/>
    <property type="evidence" value="ECO:0007669"/>
    <property type="project" value="InterPro"/>
</dbReference>
<evidence type="ECO:0000313" key="6">
    <source>
        <dbReference type="EMBL" id="PRX51339.1"/>
    </source>
</evidence>
<evidence type="ECO:0000256" key="1">
    <source>
        <dbReference type="ARBA" id="ARBA00005104"/>
    </source>
</evidence>
<name>A0A2T0M3Q7_9PSEU</name>
<sequence>MHRLWPEPPEGRPSGPLTDADLEEIYGYPDPVTRPWVQANFVSSADGAVSVADRSAGLSHPADKRIFALGRDLADVILVGAGTVRAERYRGAKPGELRVERRRRLGLADVPPIAVVSGRCTLDPGDPLFTDTLVPPIVLTTESAPKDRRAGLAAAGAEVLTAGEHSVDLKAALGALGERGLLRVNCEGGPHLFATLVAEDLVDQLCLTIAPLLAGAGADRIVAGRATEAPRRLRLASVLHEDGFTMFRYRRESGG</sequence>
<comment type="pathway">
    <text evidence="1">Cofactor biosynthesis; riboflavin biosynthesis.</text>
</comment>
<evidence type="ECO:0000313" key="7">
    <source>
        <dbReference type="Proteomes" id="UP000238362"/>
    </source>
</evidence>
<keyword evidence="3" id="KW-0560">Oxidoreductase</keyword>
<dbReference type="EMBL" id="PVNH01000001">
    <property type="protein sequence ID" value="PRX51339.1"/>
    <property type="molecule type" value="Genomic_DNA"/>
</dbReference>
<organism evidence="6 7">
    <name type="scientific">Prauserella shujinwangii</name>
    <dbReference type="NCBI Taxonomy" id="1453103"/>
    <lineage>
        <taxon>Bacteria</taxon>
        <taxon>Bacillati</taxon>
        <taxon>Actinomycetota</taxon>
        <taxon>Actinomycetes</taxon>
        <taxon>Pseudonocardiales</taxon>
        <taxon>Pseudonocardiaceae</taxon>
        <taxon>Prauserella</taxon>
    </lineage>
</organism>
<dbReference type="SUPFAM" id="SSF53597">
    <property type="entry name" value="Dihydrofolate reductase-like"/>
    <property type="match status" value="1"/>
</dbReference>
<gene>
    <name evidence="6" type="ORF">B0I33_101492</name>
</gene>
<keyword evidence="2" id="KW-0521">NADP</keyword>
<dbReference type="Proteomes" id="UP000238362">
    <property type="component" value="Unassembled WGS sequence"/>
</dbReference>
<protein>
    <submittedName>
        <fullName evidence="6">Riboflavin biosynthesis pyrimidine reductase</fullName>
    </submittedName>
</protein>
<dbReference type="Gene3D" id="3.40.430.10">
    <property type="entry name" value="Dihydrofolate Reductase, subunit A"/>
    <property type="match status" value="1"/>
</dbReference>